<accession>A0A2I7N7F4</accession>
<dbReference type="FunFam" id="1.10.10.10:FF:000001">
    <property type="entry name" value="LysR family transcriptional regulator"/>
    <property type="match status" value="1"/>
</dbReference>
<dbReference type="SUPFAM" id="SSF46785">
    <property type="entry name" value="Winged helix' DNA-binding domain"/>
    <property type="match status" value="1"/>
</dbReference>
<dbReference type="EMBL" id="CP024847">
    <property type="protein sequence ID" value="AUR52379.1"/>
    <property type="molecule type" value="Genomic_DNA"/>
</dbReference>
<dbReference type="GO" id="GO:0003677">
    <property type="term" value="F:DNA binding"/>
    <property type="evidence" value="ECO:0007669"/>
    <property type="project" value="UniProtKB-KW"/>
</dbReference>
<dbReference type="PROSITE" id="PS50931">
    <property type="entry name" value="HTH_LYSR"/>
    <property type="match status" value="1"/>
</dbReference>
<feature type="domain" description="HTH lysR-type" evidence="5">
    <location>
        <begin position="2"/>
        <end position="59"/>
    </location>
</feature>
<evidence type="ECO:0000259" key="5">
    <source>
        <dbReference type="PROSITE" id="PS50931"/>
    </source>
</evidence>
<dbReference type="RefSeq" id="WP_102951672.1">
    <property type="nucleotide sequence ID" value="NZ_CP024847.1"/>
</dbReference>
<name>A0A2I7N7F4_9NEIS</name>
<proteinExistence type="inferred from homology"/>
<dbReference type="Gene3D" id="3.40.190.290">
    <property type="match status" value="1"/>
</dbReference>
<dbReference type="Pfam" id="PF03466">
    <property type="entry name" value="LysR_substrate"/>
    <property type="match status" value="1"/>
</dbReference>
<keyword evidence="4" id="KW-0804">Transcription</keyword>
<dbReference type="GO" id="GO:0003700">
    <property type="term" value="F:DNA-binding transcription factor activity"/>
    <property type="evidence" value="ECO:0007669"/>
    <property type="project" value="InterPro"/>
</dbReference>
<organism evidence="6 7">
    <name type="scientific">Aquella oligotrophica</name>
    <dbReference type="NCBI Taxonomy" id="2067065"/>
    <lineage>
        <taxon>Bacteria</taxon>
        <taxon>Pseudomonadati</taxon>
        <taxon>Pseudomonadota</taxon>
        <taxon>Betaproteobacteria</taxon>
        <taxon>Neisseriales</taxon>
        <taxon>Neisseriaceae</taxon>
        <taxon>Aquella</taxon>
    </lineage>
</organism>
<dbReference type="Pfam" id="PF00126">
    <property type="entry name" value="HTH_1"/>
    <property type="match status" value="1"/>
</dbReference>
<protein>
    <recommendedName>
        <fullName evidence="5">HTH lysR-type domain-containing protein</fullName>
    </recommendedName>
</protein>
<dbReference type="AlphaFoldDB" id="A0A2I7N7F4"/>
<evidence type="ECO:0000256" key="3">
    <source>
        <dbReference type="ARBA" id="ARBA00023125"/>
    </source>
</evidence>
<evidence type="ECO:0000313" key="7">
    <source>
        <dbReference type="Proteomes" id="UP000236655"/>
    </source>
</evidence>
<dbReference type="InterPro" id="IPR005119">
    <property type="entry name" value="LysR_subst-bd"/>
</dbReference>
<dbReference type="SUPFAM" id="SSF53850">
    <property type="entry name" value="Periplasmic binding protein-like II"/>
    <property type="match status" value="1"/>
</dbReference>
<dbReference type="InterPro" id="IPR036390">
    <property type="entry name" value="WH_DNA-bd_sf"/>
</dbReference>
<dbReference type="InterPro" id="IPR058163">
    <property type="entry name" value="LysR-type_TF_proteobact-type"/>
</dbReference>
<evidence type="ECO:0000256" key="4">
    <source>
        <dbReference type="ARBA" id="ARBA00023163"/>
    </source>
</evidence>
<dbReference type="PANTHER" id="PTHR30537">
    <property type="entry name" value="HTH-TYPE TRANSCRIPTIONAL REGULATOR"/>
    <property type="match status" value="1"/>
</dbReference>
<reference evidence="7" key="1">
    <citation type="submission" date="2017-11" db="EMBL/GenBank/DDBJ databases">
        <authorList>
            <person name="Chan K.G."/>
            <person name="Lee L.S."/>
        </authorList>
    </citation>
    <scope>NUCLEOTIDE SEQUENCE [LARGE SCALE GENOMIC DNA]</scope>
    <source>
        <strain evidence="7">DSM 100970</strain>
    </source>
</reference>
<keyword evidence="2" id="KW-0805">Transcription regulation</keyword>
<evidence type="ECO:0000256" key="1">
    <source>
        <dbReference type="ARBA" id="ARBA00009437"/>
    </source>
</evidence>
<keyword evidence="3" id="KW-0238">DNA-binding</keyword>
<dbReference type="Gene3D" id="1.10.10.10">
    <property type="entry name" value="Winged helix-like DNA-binding domain superfamily/Winged helix DNA-binding domain"/>
    <property type="match status" value="1"/>
</dbReference>
<evidence type="ECO:0000313" key="6">
    <source>
        <dbReference type="EMBL" id="AUR52379.1"/>
    </source>
</evidence>
<dbReference type="PANTHER" id="PTHR30537:SF5">
    <property type="entry name" value="HTH-TYPE TRANSCRIPTIONAL ACTIVATOR TTDR-RELATED"/>
    <property type="match status" value="1"/>
</dbReference>
<comment type="similarity">
    <text evidence="1">Belongs to the LysR transcriptional regulatory family.</text>
</comment>
<dbReference type="InterPro" id="IPR036388">
    <property type="entry name" value="WH-like_DNA-bd_sf"/>
</dbReference>
<gene>
    <name evidence="6" type="ORF">CUN60_08740</name>
</gene>
<evidence type="ECO:0000256" key="2">
    <source>
        <dbReference type="ARBA" id="ARBA00023015"/>
    </source>
</evidence>
<keyword evidence="7" id="KW-1185">Reference proteome</keyword>
<dbReference type="OrthoDB" id="9178040at2"/>
<dbReference type="InterPro" id="IPR000847">
    <property type="entry name" value="LysR_HTH_N"/>
</dbReference>
<dbReference type="KEGG" id="nba:CUN60_08740"/>
<dbReference type="Proteomes" id="UP000236655">
    <property type="component" value="Chromosome"/>
</dbReference>
<sequence length="301" mass="34411">MWSYDDLFLFIKVAEIGNFLHTARNLGIGQSTISNRIKKLEGDLGVTLLRRNTKSIELTDFGRKLYDKLKHSEQSIKKLVDDTLEIKEIPSGALRVVLPPAFSQSYIMPRLMEFMAKYPEIKLHLFFENKMQELIKHGIDYAIMSQIPEQQNLKVKFLFESHFILFCTPQYVAKYGAPKDLEGLIQHKVMTAASDFSILQQIPVTNLKSGATTIVTLPDTIASNNSIVTKDIVYSNEIIGGGFLFLVQDELNSGKLLHVLPEYSFAATRYYQIRHPNEDSLKVQIFARFIESCFKLECDNF</sequence>